<evidence type="ECO:0000313" key="1">
    <source>
        <dbReference type="EMBL" id="OXR39959.1"/>
    </source>
</evidence>
<evidence type="ECO:0000313" key="2">
    <source>
        <dbReference type="Proteomes" id="UP000215506"/>
    </source>
</evidence>
<gene>
    <name evidence="1" type="ORF">B7C42_07966</name>
</gene>
<reference evidence="1 2" key="1">
    <citation type="submission" date="2017-07" db="EMBL/GenBank/DDBJ databases">
        <title>First draft Genome Sequence of Nocardia cerradoensis isolated from human infection.</title>
        <authorList>
            <person name="Carrasco G."/>
        </authorList>
    </citation>
    <scope>NUCLEOTIDE SEQUENCE [LARGE SCALE GENOMIC DNA]</scope>
    <source>
        <strain evidence="1 2">CNM20130759</strain>
    </source>
</reference>
<sequence length="67" mass="7387">MHLRYAQHRVAVEYIVQSASQVMVSLKVFVEGRTGAGRCLFDVFALGGPNALQPQALPQVERMLGDE</sequence>
<dbReference type="AlphaFoldDB" id="A0A231GTL6"/>
<organism evidence="1 2">
    <name type="scientific">Nocardia cerradoensis</name>
    <dbReference type="NCBI Taxonomy" id="85688"/>
    <lineage>
        <taxon>Bacteria</taxon>
        <taxon>Bacillati</taxon>
        <taxon>Actinomycetota</taxon>
        <taxon>Actinomycetes</taxon>
        <taxon>Mycobacteriales</taxon>
        <taxon>Nocardiaceae</taxon>
        <taxon>Nocardia</taxon>
    </lineage>
</organism>
<name>A0A231GTL6_9NOCA</name>
<accession>A0A231GTL6</accession>
<keyword evidence="2" id="KW-1185">Reference proteome</keyword>
<comment type="caution">
    <text evidence="1">The sequence shown here is derived from an EMBL/GenBank/DDBJ whole genome shotgun (WGS) entry which is preliminary data.</text>
</comment>
<dbReference type="EMBL" id="NGAF01000049">
    <property type="protein sequence ID" value="OXR39959.1"/>
    <property type="molecule type" value="Genomic_DNA"/>
</dbReference>
<protein>
    <submittedName>
        <fullName evidence="1">Uncharacterized protein</fullName>
    </submittedName>
</protein>
<dbReference type="Proteomes" id="UP000215506">
    <property type="component" value="Unassembled WGS sequence"/>
</dbReference>
<proteinExistence type="predicted"/>